<feature type="compositionally biased region" description="Basic and acidic residues" evidence="2">
    <location>
        <begin position="129"/>
        <end position="158"/>
    </location>
</feature>
<organism evidence="3 4">
    <name type="scientific">Intestinicryptomonas porci</name>
    <dbReference type="NCBI Taxonomy" id="2926320"/>
    <lineage>
        <taxon>Bacteria</taxon>
        <taxon>Pseudomonadati</taxon>
        <taxon>Verrucomicrobiota</taxon>
        <taxon>Opitutia</taxon>
        <taxon>Opitutales</taxon>
        <taxon>Intestinicryptomonaceae</taxon>
        <taxon>Intestinicryptomonas</taxon>
    </lineage>
</organism>
<keyword evidence="4" id="KW-1185">Reference proteome</keyword>
<gene>
    <name evidence="3" type="ORF">MOX91_03250</name>
</gene>
<proteinExistence type="predicted"/>
<feature type="region of interest" description="Disordered" evidence="2">
    <location>
        <begin position="90"/>
        <end position="169"/>
    </location>
</feature>
<accession>A0ABU4WHX0</accession>
<reference evidence="3 4" key="1">
    <citation type="submission" date="2022-03" db="EMBL/GenBank/DDBJ databases">
        <title>Novel taxa within the pig intestine.</title>
        <authorList>
            <person name="Wylensek D."/>
            <person name="Bishof K."/>
            <person name="Afrizal A."/>
            <person name="Clavel T."/>
        </authorList>
    </citation>
    <scope>NUCLEOTIDE SEQUENCE [LARGE SCALE GENOMIC DNA]</scope>
    <source>
        <strain evidence="3 4">CLA-KB-P66</strain>
    </source>
</reference>
<feature type="compositionally biased region" description="Basic and acidic residues" evidence="2">
    <location>
        <begin position="109"/>
        <end position="121"/>
    </location>
</feature>
<evidence type="ECO:0000313" key="3">
    <source>
        <dbReference type="EMBL" id="MDX8415195.1"/>
    </source>
</evidence>
<comment type="caution">
    <text evidence="3">The sequence shown here is derived from an EMBL/GenBank/DDBJ whole genome shotgun (WGS) entry which is preliminary data.</text>
</comment>
<evidence type="ECO:0000256" key="2">
    <source>
        <dbReference type="SAM" id="MobiDB-lite"/>
    </source>
</evidence>
<dbReference type="Gene3D" id="1.20.5.1700">
    <property type="match status" value="1"/>
</dbReference>
<protein>
    <submittedName>
        <fullName evidence="3">Uncharacterized protein</fullName>
    </submittedName>
</protein>
<dbReference type="Proteomes" id="UP001275932">
    <property type="component" value="Unassembled WGS sequence"/>
</dbReference>
<dbReference type="EMBL" id="JALBUT010000003">
    <property type="protein sequence ID" value="MDX8415195.1"/>
    <property type="molecule type" value="Genomic_DNA"/>
</dbReference>
<dbReference type="RefSeq" id="WP_370396643.1">
    <property type="nucleotide sequence ID" value="NZ_JALBUT010000003.1"/>
</dbReference>
<evidence type="ECO:0000256" key="1">
    <source>
        <dbReference type="SAM" id="Coils"/>
    </source>
</evidence>
<name>A0ABU4WHX0_9BACT</name>
<sequence length="169" mass="18986">MKISPIIVFGFVFASLAFFAPLKAQEGDLQIASLQKEIESLKSTIKQMEKDYYDVLLENMKRQNKLRAEIRRLKEELEKSAAGNIGNSFASADAGGALPKSGIANSPDSAKRETFDKDAEYRQAQALRIAREREEAEKKASQKPEEKSVAEEPKRGDKNSSFWDHAFPF</sequence>
<keyword evidence="1" id="KW-0175">Coiled coil</keyword>
<feature type="coiled-coil region" evidence="1">
    <location>
        <begin position="24"/>
        <end position="83"/>
    </location>
</feature>
<evidence type="ECO:0000313" key="4">
    <source>
        <dbReference type="Proteomes" id="UP001275932"/>
    </source>
</evidence>